<feature type="compositionally biased region" description="Basic and acidic residues" evidence="1">
    <location>
        <begin position="1"/>
        <end position="26"/>
    </location>
</feature>
<gene>
    <name evidence="2" type="ORF">RJ641_017635</name>
</gene>
<dbReference type="Proteomes" id="UP001370490">
    <property type="component" value="Unassembled WGS sequence"/>
</dbReference>
<feature type="region of interest" description="Disordered" evidence="1">
    <location>
        <begin position="1"/>
        <end position="39"/>
    </location>
</feature>
<reference evidence="2 3" key="1">
    <citation type="submission" date="2023-12" db="EMBL/GenBank/DDBJ databases">
        <title>A high-quality genome assembly for Dillenia turbinata (Dilleniales).</title>
        <authorList>
            <person name="Chanderbali A."/>
        </authorList>
    </citation>
    <scope>NUCLEOTIDE SEQUENCE [LARGE SCALE GENOMIC DNA]</scope>
    <source>
        <strain evidence="2">LSX21</strain>
        <tissue evidence="2">Leaf</tissue>
    </source>
</reference>
<accession>A0AAN8UMK0</accession>
<name>A0AAN8UMK0_9MAGN</name>
<sequence length="104" mass="12257">MKKKEEERKEAKTEEKSDKPIENELKKQRKPKRKSGHQDEFGVEFQSVRYLNGLDHEGYPVCYNIFGVFDNEEIFQKTFGTKEKNTLKIEDSVMEKGIKTKLQA</sequence>
<dbReference type="InterPro" id="IPR044834">
    <property type="entry name" value="PATL"/>
</dbReference>
<dbReference type="GO" id="GO:0008289">
    <property type="term" value="F:lipid binding"/>
    <property type="evidence" value="ECO:0007669"/>
    <property type="project" value="InterPro"/>
</dbReference>
<dbReference type="EMBL" id="JBAMMX010000023">
    <property type="protein sequence ID" value="KAK6916884.1"/>
    <property type="molecule type" value="Genomic_DNA"/>
</dbReference>
<evidence type="ECO:0000313" key="3">
    <source>
        <dbReference type="Proteomes" id="UP001370490"/>
    </source>
</evidence>
<comment type="caution">
    <text evidence="2">The sequence shown here is derived from an EMBL/GenBank/DDBJ whole genome shotgun (WGS) entry which is preliminary data.</text>
</comment>
<evidence type="ECO:0000313" key="2">
    <source>
        <dbReference type="EMBL" id="KAK6916884.1"/>
    </source>
</evidence>
<evidence type="ECO:0000256" key="1">
    <source>
        <dbReference type="SAM" id="MobiDB-lite"/>
    </source>
</evidence>
<dbReference type="PANTHER" id="PTHR45932">
    <property type="entry name" value="PATELLIN-1"/>
    <property type="match status" value="1"/>
</dbReference>
<protein>
    <submittedName>
        <fullName evidence="2">Uncharacterized protein</fullName>
    </submittedName>
</protein>
<organism evidence="2 3">
    <name type="scientific">Dillenia turbinata</name>
    <dbReference type="NCBI Taxonomy" id="194707"/>
    <lineage>
        <taxon>Eukaryota</taxon>
        <taxon>Viridiplantae</taxon>
        <taxon>Streptophyta</taxon>
        <taxon>Embryophyta</taxon>
        <taxon>Tracheophyta</taxon>
        <taxon>Spermatophyta</taxon>
        <taxon>Magnoliopsida</taxon>
        <taxon>eudicotyledons</taxon>
        <taxon>Gunneridae</taxon>
        <taxon>Pentapetalae</taxon>
        <taxon>Dilleniales</taxon>
        <taxon>Dilleniaceae</taxon>
        <taxon>Dillenia</taxon>
    </lineage>
</organism>
<dbReference type="AlphaFoldDB" id="A0AAN8UMK0"/>
<proteinExistence type="predicted"/>
<keyword evidence="3" id="KW-1185">Reference proteome</keyword>
<dbReference type="PANTHER" id="PTHR45932:SF2">
    <property type="entry name" value="PATELLIN-4"/>
    <property type="match status" value="1"/>
</dbReference>